<dbReference type="OrthoDB" id="5444681at2"/>
<dbReference type="AlphaFoldDB" id="A0A2D0J2W0"/>
<organism evidence="2 3">
    <name type="scientific">Xenorhabdus budapestensis</name>
    <dbReference type="NCBI Taxonomy" id="290110"/>
    <lineage>
        <taxon>Bacteria</taxon>
        <taxon>Pseudomonadati</taxon>
        <taxon>Pseudomonadota</taxon>
        <taxon>Gammaproteobacteria</taxon>
        <taxon>Enterobacterales</taxon>
        <taxon>Morganellaceae</taxon>
        <taxon>Xenorhabdus</taxon>
    </lineage>
</organism>
<feature type="region of interest" description="Disordered" evidence="1">
    <location>
        <begin position="487"/>
        <end position="507"/>
    </location>
</feature>
<evidence type="ECO:0000313" key="2">
    <source>
        <dbReference type="EMBL" id="PHM28705.1"/>
    </source>
</evidence>
<accession>A0A2D0J2W0</accession>
<feature type="compositionally biased region" description="Basic and acidic residues" evidence="1">
    <location>
        <begin position="487"/>
        <end position="500"/>
    </location>
</feature>
<proteinExistence type="predicted"/>
<gene>
    <name evidence="2" type="ORF">Xbud_01302</name>
</gene>
<dbReference type="Pfam" id="PF06097">
    <property type="entry name" value="DUF945"/>
    <property type="match status" value="1"/>
</dbReference>
<protein>
    <recommendedName>
        <fullName evidence="4">GTP-binding protein YdgA</fullName>
    </recommendedName>
</protein>
<dbReference type="InterPro" id="IPR010352">
    <property type="entry name" value="DUF945"/>
</dbReference>
<evidence type="ECO:0000256" key="1">
    <source>
        <dbReference type="SAM" id="MobiDB-lite"/>
    </source>
</evidence>
<name>A0A2D0J2W0_XENBU</name>
<dbReference type="RefSeq" id="WP_099135278.1">
    <property type="nucleotide sequence ID" value="NZ_CAWNNJ010000108.1"/>
</dbReference>
<reference evidence="2 3" key="1">
    <citation type="journal article" date="2017" name="Nat. Microbiol.">
        <title>Natural product diversity associated with the nematode symbionts Photorhabdus and Xenorhabdus.</title>
        <authorList>
            <person name="Tobias N.J."/>
            <person name="Wolff H."/>
            <person name="Djahanschiri B."/>
            <person name="Grundmann F."/>
            <person name="Kronenwerth M."/>
            <person name="Shi Y.M."/>
            <person name="Simonyi S."/>
            <person name="Grun P."/>
            <person name="Shapiro-Ilan D."/>
            <person name="Pidot S.J."/>
            <person name="Stinear T.P."/>
            <person name="Ebersberger I."/>
            <person name="Bode H.B."/>
        </authorList>
    </citation>
    <scope>NUCLEOTIDE SEQUENCE [LARGE SCALE GENOMIC DNA]</scope>
    <source>
        <strain evidence="2 3">DSM 16342</strain>
    </source>
</reference>
<evidence type="ECO:0000313" key="3">
    <source>
        <dbReference type="Proteomes" id="UP000225833"/>
    </source>
</evidence>
<evidence type="ECO:0008006" key="4">
    <source>
        <dbReference type="Google" id="ProtNLM"/>
    </source>
</evidence>
<comment type="caution">
    <text evidence="2">The sequence shown here is derived from an EMBL/GenBank/DDBJ whole genome shotgun (WGS) entry which is preliminary data.</text>
</comment>
<sequence length="507" mass="56128">MKKSLVAVSVIVALGAAWTGASWYTGKKVEARLDKTVQKMNTELTDAFPDSRLEMQVKDFQRGIFSSDVRFILSVKDDAKNAGMKPNEKIIFKSHIDHGPFPISVLKKFNFVPKMASIHSEIEQSDQLKELFEITNGKSLFNIDASVSYSGNLSSNIEIVPVEHTNKDGTKITFSGAKINTDISRDLSELSFSIKSDELTVDVPSEKRIITLKGIDFNAGDNKKGKFDLYLGNQNYAIGEITSKSSNGKDDFLLTNLKISTKMSENKENVNTGVAYEIDGLKMGNLDFGSGKLVFNADNLDGQAVHKFSQTYNDIIAKSFSTKELEQSSQNMAADLFSHLPILLKNNPHFSIVPFSWKNSKGESTLDFKIALQNIPEDLNKIAQMGTEEQLRTLLQELSLNVKLSKPMLIEQITKSGEYLGEDKNKAEKTANMQVQFIAAQGAALNVVTNTDDAIDLNLHYANGKVKLNGKESSLHQFLLDNHLIDSHDNAGESNQHDSEAEFPATE</sequence>
<dbReference type="Proteomes" id="UP000225833">
    <property type="component" value="Unassembled WGS sequence"/>
</dbReference>
<dbReference type="EMBL" id="NIBS01000004">
    <property type="protein sequence ID" value="PHM28705.1"/>
    <property type="molecule type" value="Genomic_DNA"/>
</dbReference>